<comment type="caution">
    <text evidence="1">The sequence shown here is derived from an EMBL/GenBank/DDBJ whole genome shotgun (WGS) entry which is preliminary data.</text>
</comment>
<evidence type="ECO:0008006" key="3">
    <source>
        <dbReference type="Google" id="ProtNLM"/>
    </source>
</evidence>
<evidence type="ECO:0000313" key="2">
    <source>
        <dbReference type="Proteomes" id="UP001234178"/>
    </source>
</evidence>
<evidence type="ECO:0000313" key="1">
    <source>
        <dbReference type="EMBL" id="KAK4003435.1"/>
    </source>
</evidence>
<reference evidence="1 2" key="1">
    <citation type="journal article" date="2023" name="Nucleic Acids Res.">
        <title>The hologenome of Daphnia magna reveals possible DNA methylation and microbiome-mediated evolution of the host genome.</title>
        <authorList>
            <person name="Chaturvedi A."/>
            <person name="Li X."/>
            <person name="Dhandapani V."/>
            <person name="Marshall H."/>
            <person name="Kissane S."/>
            <person name="Cuenca-Cambronero M."/>
            <person name="Asole G."/>
            <person name="Calvet F."/>
            <person name="Ruiz-Romero M."/>
            <person name="Marangio P."/>
            <person name="Guigo R."/>
            <person name="Rago D."/>
            <person name="Mirbahai L."/>
            <person name="Eastwood N."/>
            <person name="Colbourne J.K."/>
            <person name="Zhou J."/>
            <person name="Mallon E."/>
            <person name="Orsini L."/>
        </authorList>
    </citation>
    <scope>NUCLEOTIDE SEQUENCE [LARGE SCALE GENOMIC DNA]</scope>
    <source>
        <strain evidence="1">LRV0_1</strain>
    </source>
</reference>
<keyword evidence="2" id="KW-1185">Reference proteome</keyword>
<proteinExistence type="predicted"/>
<organism evidence="1 2">
    <name type="scientific">Daphnia magna</name>
    <dbReference type="NCBI Taxonomy" id="35525"/>
    <lineage>
        <taxon>Eukaryota</taxon>
        <taxon>Metazoa</taxon>
        <taxon>Ecdysozoa</taxon>
        <taxon>Arthropoda</taxon>
        <taxon>Crustacea</taxon>
        <taxon>Branchiopoda</taxon>
        <taxon>Diplostraca</taxon>
        <taxon>Cladocera</taxon>
        <taxon>Anomopoda</taxon>
        <taxon>Daphniidae</taxon>
        <taxon>Daphnia</taxon>
    </lineage>
</organism>
<accession>A0ABQ9YS39</accession>
<dbReference type="Proteomes" id="UP001234178">
    <property type="component" value="Unassembled WGS sequence"/>
</dbReference>
<gene>
    <name evidence="1" type="ORF">OUZ56_005201</name>
</gene>
<sequence>MLKAFKNVFIFFIDPSIATLSSPSILFYLTSFTAVCWRVGNLLLCFLFDFSSTVWRPQPTEEVHAVRCSSSDVAVASSAFVLLPDGPDLACPLIALNCLRSLISDSLSLFGQKRTNVTFPR</sequence>
<dbReference type="EMBL" id="JAOYFB010000001">
    <property type="protein sequence ID" value="KAK4003435.1"/>
    <property type="molecule type" value="Genomic_DNA"/>
</dbReference>
<protein>
    <recommendedName>
        <fullName evidence="3">Secreted protein</fullName>
    </recommendedName>
</protein>
<name>A0ABQ9YS39_9CRUS</name>